<dbReference type="GO" id="GO:0005868">
    <property type="term" value="C:cytoplasmic dynein complex"/>
    <property type="evidence" value="ECO:0007669"/>
    <property type="project" value="TreeGrafter"/>
</dbReference>
<dbReference type="GO" id="GO:0005737">
    <property type="term" value="C:cytoplasm"/>
    <property type="evidence" value="ECO:0007669"/>
    <property type="project" value="TreeGrafter"/>
</dbReference>
<dbReference type="InterPro" id="IPR005334">
    <property type="entry name" value="Tctex-1-like"/>
</dbReference>
<dbReference type="InterPro" id="IPR038586">
    <property type="entry name" value="Tctex-1-like_sf"/>
</dbReference>
<dbReference type="Proteomes" id="UP000001396">
    <property type="component" value="Unassembled WGS sequence"/>
</dbReference>
<dbReference type="GeneID" id="31364536"/>
<dbReference type="OMA" id="HNDEMTF"/>
<dbReference type="PANTHER" id="PTHR21255">
    <property type="entry name" value="T-COMPLEX-ASSOCIATED-TESTIS-EXPRESSED 1/ DYNEIN LIGHT CHAIN"/>
    <property type="match status" value="1"/>
</dbReference>
<dbReference type="FunCoup" id="D3BKH9">
    <property type="interactions" value="29"/>
</dbReference>
<dbReference type="Gene3D" id="3.30.1140.40">
    <property type="entry name" value="Tctex-1"/>
    <property type="match status" value="1"/>
</dbReference>
<protein>
    <submittedName>
        <fullName evidence="1">Cytoplasmic dynein light chain</fullName>
    </submittedName>
</protein>
<dbReference type="AlphaFoldDB" id="D3BKH9"/>
<gene>
    <name evidence="1" type="primary">dlcA</name>
    <name evidence="1" type="ORF">PPL_09060</name>
</gene>
<dbReference type="InParanoid" id="D3BKH9"/>
<accession>D3BKH9</accession>
<dbReference type="RefSeq" id="XP_020430534.1">
    <property type="nucleotide sequence ID" value="XM_020579859.1"/>
</dbReference>
<evidence type="ECO:0000313" key="1">
    <source>
        <dbReference type="EMBL" id="EFA78409.1"/>
    </source>
</evidence>
<evidence type="ECO:0000313" key="2">
    <source>
        <dbReference type="Proteomes" id="UP000001396"/>
    </source>
</evidence>
<dbReference type="PANTHER" id="PTHR21255:SF4">
    <property type="entry name" value="DYNEIN LIGHT CHAIN TCTEX-TYPE"/>
    <property type="match status" value="1"/>
</dbReference>
<proteinExistence type="predicted"/>
<comment type="caution">
    <text evidence="1">The sequence shown here is derived from an EMBL/GenBank/DDBJ whole genome shotgun (WGS) entry which is preliminary data.</text>
</comment>
<sequence length="113" mass="12936">MTTDNNSEITQFLVEDVLAILKDAVDVTIQNQQYQHSKVPQWTSSVIDHSMKKLQELNRPFKYIVTCTIFQKVGAGFHTASSCLWDTNTDGNCSYRWENKTMYCITSVFGCRA</sequence>
<dbReference type="GO" id="GO:0045505">
    <property type="term" value="F:dynein intermediate chain binding"/>
    <property type="evidence" value="ECO:0007669"/>
    <property type="project" value="TreeGrafter"/>
</dbReference>
<dbReference type="CDD" id="cd21455">
    <property type="entry name" value="DLC-like_DYNLT1_DYNLT3"/>
    <property type="match status" value="1"/>
</dbReference>
<dbReference type="EMBL" id="ADBJ01000038">
    <property type="protein sequence ID" value="EFA78409.1"/>
    <property type="molecule type" value="Genomic_DNA"/>
</dbReference>
<keyword evidence="2" id="KW-1185">Reference proteome</keyword>
<reference evidence="1 2" key="1">
    <citation type="journal article" date="2011" name="Genome Res.">
        <title>Phylogeny-wide analysis of social amoeba genomes highlights ancient origins for complex intercellular communication.</title>
        <authorList>
            <person name="Heidel A.J."/>
            <person name="Lawal H.M."/>
            <person name="Felder M."/>
            <person name="Schilde C."/>
            <person name="Helps N.R."/>
            <person name="Tunggal B."/>
            <person name="Rivero F."/>
            <person name="John U."/>
            <person name="Schleicher M."/>
            <person name="Eichinger L."/>
            <person name="Platzer M."/>
            <person name="Noegel A.A."/>
            <person name="Schaap P."/>
            <person name="Gloeckner G."/>
        </authorList>
    </citation>
    <scope>NUCLEOTIDE SEQUENCE [LARGE SCALE GENOMIC DNA]</scope>
    <source>
        <strain evidence="2">ATCC 26659 / Pp 5 / PN500</strain>
    </source>
</reference>
<dbReference type="Pfam" id="PF03645">
    <property type="entry name" value="Tctex-1"/>
    <property type="match status" value="1"/>
</dbReference>
<dbReference type="GO" id="GO:0007018">
    <property type="term" value="P:microtubule-based movement"/>
    <property type="evidence" value="ECO:0007669"/>
    <property type="project" value="TreeGrafter"/>
</dbReference>
<dbReference type="STRING" id="670386.D3BKH9"/>
<name>D3BKH9_HETP5</name>
<organism evidence="1 2">
    <name type="scientific">Heterostelium pallidum (strain ATCC 26659 / Pp 5 / PN500)</name>
    <name type="common">Cellular slime mold</name>
    <name type="synonym">Polysphondylium pallidum</name>
    <dbReference type="NCBI Taxonomy" id="670386"/>
    <lineage>
        <taxon>Eukaryota</taxon>
        <taxon>Amoebozoa</taxon>
        <taxon>Evosea</taxon>
        <taxon>Eumycetozoa</taxon>
        <taxon>Dictyostelia</taxon>
        <taxon>Acytosteliales</taxon>
        <taxon>Acytosteliaceae</taxon>
        <taxon>Heterostelium</taxon>
    </lineage>
</organism>